<protein>
    <recommendedName>
        <fullName evidence="4">Thioredoxin-like fold domain-containing protein</fullName>
    </recommendedName>
</protein>
<evidence type="ECO:0008006" key="4">
    <source>
        <dbReference type="Google" id="ProtNLM"/>
    </source>
</evidence>
<dbReference type="Proteomes" id="UP000271974">
    <property type="component" value="Unassembled WGS sequence"/>
</dbReference>
<evidence type="ECO:0000256" key="1">
    <source>
        <dbReference type="SAM" id="SignalP"/>
    </source>
</evidence>
<dbReference type="PANTHER" id="PTHR33875">
    <property type="entry name" value="OS09G0542200 PROTEIN"/>
    <property type="match status" value="1"/>
</dbReference>
<dbReference type="PANTHER" id="PTHR33875:SF2">
    <property type="entry name" value="ACR183CP"/>
    <property type="match status" value="1"/>
</dbReference>
<name>A0A3S1BAE6_ELYCH</name>
<dbReference type="STRING" id="188477.A0A3S1BAE6"/>
<feature type="signal peptide" evidence="1">
    <location>
        <begin position="1"/>
        <end position="23"/>
    </location>
</feature>
<keyword evidence="3" id="KW-1185">Reference proteome</keyword>
<dbReference type="SUPFAM" id="SSF52833">
    <property type="entry name" value="Thioredoxin-like"/>
    <property type="match status" value="1"/>
</dbReference>
<comment type="caution">
    <text evidence="2">The sequence shown here is derived from an EMBL/GenBank/DDBJ whole genome shotgun (WGS) entry which is preliminary data.</text>
</comment>
<gene>
    <name evidence="2" type="ORF">EGW08_012731</name>
</gene>
<reference evidence="2 3" key="1">
    <citation type="submission" date="2019-01" db="EMBL/GenBank/DDBJ databases">
        <title>A draft genome assembly of the solar-powered sea slug Elysia chlorotica.</title>
        <authorList>
            <person name="Cai H."/>
            <person name="Li Q."/>
            <person name="Fang X."/>
            <person name="Li J."/>
            <person name="Curtis N.E."/>
            <person name="Altenburger A."/>
            <person name="Shibata T."/>
            <person name="Feng M."/>
            <person name="Maeda T."/>
            <person name="Schwartz J.A."/>
            <person name="Shigenobu S."/>
            <person name="Lundholm N."/>
            <person name="Nishiyama T."/>
            <person name="Yang H."/>
            <person name="Hasebe M."/>
            <person name="Li S."/>
            <person name="Pierce S.K."/>
            <person name="Wang J."/>
        </authorList>
    </citation>
    <scope>NUCLEOTIDE SEQUENCE [LARGE SCALE GENOMIC DNA]</scope>
    <source>
        <strain evidence="2">EC2010</strain>
        <tissue evidence="2">Whole organism of an adult</tissue>
    </source>
</reference>
<dbReference type="InterPro" id="IPR036249">
    <property type="entry name" value="Thioredoxin-like_sf"/>
</dbReference>
<dbReference type="AlphaFoldDB" id="A0A3S1BAE6"/>
<accession>A0A3S1BAE6</accession>
<evidence type="ECO:0000313" key="2">
    <source>
        <dbReference type="EMBL" id="RUS79499.1"/>
    </source>
</evidence>
<feature type="chain" id="PRO_5018561021" description="Thioredoxin-like fold domain-containing protein" evidence="1">
    <location>
        <begin position="24"/>
        <end position="190"/>
    </location>
</feature>
<evidence type="ECO:0000313" key="3">
    <source>
        <dbReference type="Proteomes" id="UP000271974"/>
    </source>
</evidence>
<proteinExistence type="predicted"/>
<dbReference type="Gene3D" id="3.40.30.10">
    <property type="entry name" value="Glutaredoxin"/>
    <property type="match status" value="1"/>
</dbReference>
<organism evidence="2 3">
    <name type="scientific">Elysia chlorotica</name>
    <name type="common">Eastern emerald elysia</name>
    <name type="synonym">Sea slug</name>
    <dbReference type="NCBI Taxonomy" id="188477"/>
    <lineage>
        <taxon>Eukaryota</taxon>
        <taxon>Metazoa</taxon>
        <taxon>Spiralia</taxon>
        <taxon>Lophotrochozoa</taxon>
        <taxon>Mollusca</taxon>
        <taxon>Gastropoda</taxon>
        <taxon>Heterobranchia</taxon>
        <taxon>Euthyneura</taxon>
        <taxon>Panpulmonata</taxon>
        <taxon>Sacoglossa</taxon>
        <taxon>Placobranchoidea</taxon>
        <taxon>Plakobranchidae</taxon>
        <taxon>Elysia</taxon>
    </lineage>
</organism>
<keyword evidence="1" id="KW-0732">Signal</keyword>
<dbReference type="EMBL" id="RQTK01000447">
    <property type="protein sequence ID" value="RUS79499.1"/>
    <property type="molecule type" value="Genomic_DNA"/>
</dbReference>
<dbReference type="OrthoDB" id="37297at2759"/>
<sequence>MGLLKNMLVVATMLALSVDRSAGQISIPSRSVGFVYDQLPEVPNVEIAAYLDATCGDSAAVYPTLLQIAEFYHNDRVQFRMHLHNLPYHANSHPIAKAAHVLEDFAPNNNTAFKWISLIFNNIYSINSQATADMTSRQVLDRLGTMANQLTGIEDSDFKTKMRYSRFEWLARMDFKYGCTRGVHRCGYKC</sequence>